<keyword evidence="6 11" id="KW-0808">Transferase</keyword>
<dbReference type="PROSITE" id="PS01079">
    <property type="entry name" value="MOCF_BIOSYNTHESIS_2"/>
    <property type="match status" value="1"/>
</dbReference>
<dbReference type="InterPro" id="IPR036135">
    <property type="entry name" value="MoeA_linker/N_sf"/>
</dbReference>
<dbReference type="Pfam" id="PF00994">
    <property type="entry name" value="MoCF_biosynth"/>
    <property type="match status" value="1"/>
</dbReference>
<evidence type="ECO:0000256" key="3">
    <source>
        <dbReference type="ARBA" id="ARBA00005046"/>
    </source>
</evidence>
<evidence type="ECO:0000256" key="11">
    <source>
        <dbReference type="RuleBase" id="RU365090"/>
    </source>
</evidence>
<comment type="pathway">
    <text evidence="3 11">Cofactor biosynthesis; molybdopterin biosynthesis.</text>
</comment>
<dbReference type="GO" id="GO:0046872">
    <property type="term" value="F:metal ion binding"/>
    <property type="evidence" value="ECO:0007669"/>
    <property type="project" value="UniProtKB-UniRule"/>
</dbReference>
<dbReference type="EC" id="2.10.1.1" evidence="11"/>
<keyword evidence="9 11" id="KW-0501">Molybdenum cofactor biosynthesis</keyword>
<keyword evidence="5 11" id="KW-0500">Molybdenum</keyword>
<dbReference type="PANTHER" id="PTHR10192:SF5">
    <property type="entry name" value="GEPHYRIN"/>
    <property type="match status" value="1"/>
</dbReference>
<gene>
    <name evidence="13" type="ORF">H9906_06815</name>
</gene>
<evidence type="ECO:0000256" key="4">
    <source>
        <dbReference type="ARBA" id="ARBA00010763"/>
    </source>
</evidence>
<accession>A0A9D2RHV4</accession>
<dbReference type="InterPro" id="IPR008284">
    <property type="entry name" value="MoCF_biosynth_CS"/>
</dbReference>
<evidence type="ECO:0000313" key="13">
    <source>
        <dbReference type="EMBL" id="HJD44722.1"/>
    </source>
</evidence>
<reference evidence="13" key="1">
    <citation type="journal article" date="2021" name="PeerJ">
        <title>Extensive microbial diversity within the chicken gut microbiome revealed by metagenomics and culture.</title>
        <authorList>
            <person name="Gilroy R."/>
            <person name="Ravi A."/>
            <person name="Getino M."/>
            <person name="Pursley I."/>
            <person name="Horton D.L."/>
            <person name="Alikhan N.F."/>
            <person name="Baker D."/>
            <person name="Gharbi K."/>
            <person name="Hall N."/>
            <person name="Watson M."/>
            <person name="Adriaenssens E.M."/>
            <person name="Foster-Nyarko E."/>
            <person name="Jarju S."/>
            <person name="Secka A."/>
            <person name="Antonio M."/>
            <person name="Oren A."/>
            <person name="Chaudhuri R.R."/>
            <person name="La Ragione R."/>
            <person name="Hildebrand F."/>
            <person name="Pallen M.J."/>
        </authorList>
    </citation>
    <scope>NUCLEOTIDE SEQUENCE</scope>
    <source>
        <strain evidence="13">9264</strain>
    </source>
</reference>
<dbReference type="SMART" id="SM00852">
    <property type="entry name" value="MoCF_biosynth"/>
    <property type="match status" value="1"/>
</dbReference>
<dbReference type="InterPro" id="IPR005111">
    <property type="entry name" value="MoeA_C_domain_IV"/>
</dbReference>
<comment type="cofactor">
    <cofactor evidence="1 11">
        <name>Mg(2+)</name>
        <dbReference type="ChEBI" id="CHEBI:18420"/>
    </cofactor>
</comment>
<reference evidence="13" key="2">
    <citation type="submission" date="2021-04" db="EMBL/GenBank/DDBJ databases">
        <authorList>
            <person name="Gilroy R."/>
        </authorList>
    </citation>
    <scope>NUCLEOTIDE SEQUENCE</scope>
    <source>
        <strain evidence="13">9264</strain>
    </source>
</reference>
<dbReference type="NCBIfam" id="TIGR00177">
    <property type="entry name" value="molyb_syn"/>
    <property type="match status" value="1"/>
</dbReference>
<dbReference type="InterPro" id="IPR005110">
    <property type="entry name" value="MoeA_linker/N"/>
</dbReference>
<dbReference type="SUPFAM" id="SSF63882">
    <property type="entry name" value="MoeA N-terminal region -like"/>
    <property type="match status" value="1"/>
</dbReference>
<dbReference type="GO" id="GO:0005829">
    <property type="term" value="C:cytosol"/>
    <property type="evidence" value="ECO:0007669"/>
    <property type="project" value="TreeGrafter"/>
</dbReference>
<evidence type="ECO:0000256" key="8">
    <source>
        <dbReference type="ARBA" id="ARBA00022842"/>
    </source>
</evidence>
<dbReference type="AlphaFoldDB" id="A0A9D2RHV4"/>
<dbReference type="InterPro" id="IPR036425">
    <property type="entry name" value="MoaB/Mog-like_dom_sf"/>
</dbReference>
<keyword evidence="8 11" id="KW-0460">Magnesium</keyword>
<dbReference type="InterPro" id="IPR036688">
    <property type="entry name" value="MoeA_C_domain_IV_sf"/>
</dbReference>
<comment type="function">
    <text evidence="2 11">Catalyzes the insertion of molybdate into adenylated molybdopterin with the concomitant release of AMP.</text>
</comment>
<dbReference type="InterPro" id="IPR038987">
    <property type="entry name" value="MoeA-like"/>
</dbReference>
<organism evidence="13 14">
    <name type="scientific">Candidatus Paenalcaligenes intestinipullorum</name>
    <dbReference type="NCBI Taxonomy" id="2838718"/>
    <lineage>
        <taxon>Bacteria</taxon>
        <taxon>Pseudomonadati</taxon>
        <taxon>Pseudomonadota</taxon>
        <taxon>Betaproteobacteria</taxon>
        <taxon>Burkholderiales</taxon>
        <taxon>Alcaligenaceae</taxon>
        <taxon>Paenalcaligenes</taxon>
    </lineage>
</organism>
<comment type="catalytic activity">
    <reaction evidence="10">
        <text>adenylyl-molybdopterin + molybdate = Mo-molybdopterin + AMP + H(+)</text>
        <dbReference type="Rhea" id="RHEA:35047"/>
        <dbReference type="ChEBI" id="CHEBI:15378"/>
        <dbReference type="ChEBI" id="CHEBI:36264"/>
        <dbReference type="ChEBI" id="CHEBI:62727"/>
        <dbReference type="ChEBI" id="CHEBI:71302"/>
        <dbReference type="ChEBI" id="CHEBI:456215"/>
        <dbReference type="EC" id="2.10.1.1"/>
    </reaction>
</comment>
<evidence type="ECO:0000256" key="5">
    <source>
        <dbReference type="ARBA" id="ARBA00022505"/>
    </source>
</evidence>
<comment type="caution">
    <text evidence="13">The sequence shown here is derived from an EMBL/GenBank/DDBJ whole genome shotgun (WGS) entry which is preliminary data.</text>
</comment>
<dbReference type="GO" id="GO:0061599">
    <property type="term" value="F:molybdopterin molybdotransferase activity"/>
    <property type="evidence" value="ECO:0007669"/>
    <property type="project" value="UniProtKB-UniRule"/>
</dbReference>
<evidence type="ECO:0000256" key="6">
    <source>
        <dbReference type="ARBA" id="ARBA00022679"/>
    </source>
</evidence>
<dbReference type="Gene3D" id="2.40.340.10">
    <property type="entry name" value="MoeA, C-terminal, domain IV"/>
    <property type="match status" value="1"/>
</dbReference>
<dbReference type="PANTHER" id="PTHR10192">
    <property type="entry name" value="MOLYBDOPTERIN BIOSYNTHESIS PROTEIN"/>
    <property type="match status" value="1"/>
</dbReference>
<dbReference type="Pfam" id="PF03453">
    <property type="entry name" value="MoeA_N"/>
    <property type="match status" value="1"/>
</dbReference>
<evidence type="ECO:0000256" key="2">
    <source>
        <dbReference type="ARBA" id="ARBA00002901"/>
    </source>
</evidence>
<dbReference type="Gene3D" id="3.90.105.10">
    <property type="entry name" value="Molybdopterin biosynthesis moea protein, domain 2"/>
    <property type="match status" value="1"/>
</dbReference>
<evidence type="ECO:0000313" key="14">
    <source>
        <dbReference type="Proteomes" id="UP000823889"/>
    </source>
</evidence>
<proteinExistence type="inferred from homology"/>
<dbReference type="Gene3D" id="2.170.190.11">
    <property type="entry name" value="Molybdopterin biosynthesis moea protein, domain 3"/>
    <property type="match status" value="1"/>
</dbReference>
<dbReference type="Pfam" id="PF03454">
    <property type="entry name" value="MoeA_C"/>
    <property type="match status" value="1"/>
</dbReference>
<name>A0A9D2RHV4_9BURK</name>
<dbReference type="Gene3D" id="3.40.980.10">
    <property type="entry name" value="MoaB/Mog-like domain"/>
    <property type="match status" value="1"/>
</dbReference>
<feature type="domain" description="MoaB/Mog" evidence="12">
    <location>
        <begin position="175"/>
        <end position="313"/>
    </location>
</feature>
<evidence type="ECO:0000256" key="9">
    <source>
        <dbReference type="ARBA" id="ARBA00023150"/>
    </source>
</evidence>
<evidence type="ECO:0000259" key="12">
    <source>
        <dbReference type="SMART" id="SM00852"/>
    </source>
</evidence>
<dbReference type="NCBIfam" id="NF045515">
    <property type="entry name" value="Glp_gephyrin"/>
    <property type="match status" value="1"/>
</dbReference>
<dbReference type="SUPFAM" id="SSF53218">
    <property type="entry name" value="Molybdenum cofactor biosynthesis proteins"/>
    <property type="match status" value="1"/>
</dbReference>
<keyword evidence="7 11" id="KW-0479">Metal-binding</keyword>
<dbReference type="InterPro" id="IPR001453">
    <property type="entry name" value="MoaB/Mog_dom"/>
</dbReference>
<comment type="similarity">
    <text evidence="4 11">Belongs to the MoeA family.</text>
</comment>
<dbReference type="SUPFAM" id="SSF63867">
    <property type="entry name" value="MoeA C-terminal domain-like"/>
    <property type="match status" value="1"/>
</dbReference>
<evidence type="ECO:0000256" key="10">
    <source>
        <dbReference type="ARBA" id="ARBA00047317"/>
    </source>
</evidence>
<sequence length="402" mass="43280">MLDFDDAQQRLMGAAIPPSTTERVHLADALGRVLAHDLVALIDIPPADNSAMDGYALRFADYDAERTLPVQPAAYAGDVPEALKPGHAMRLFTGSLIPDDADTVVIQEECELDDKQALRILNPPTKGQHVRYQGEDMAQGRTILYAGTLLSSGHVAMLAAQGMAELEVFPKPKIGILTTGNELVAPGTPLKAGQIYNSNAPMLAALVEQMQAVVHRSVQAQDELPAIQEALQQLTQECDLVLTVGGVSVGDKDLVKPAIEAAGGSMNLWRVKMKPGKPVALAHLNDTPIVGLPGNPVSAYAVFILMVSPLLRALQGRTELCPPIHHFPLGGEQRFLGWREDFLRTRLQANATGQLEAVPHSQQFSNIINSLGWASGLARIPADVDTGPGDQVAFYDFNLWAY</sequence>
<dbReference type="GO" id="GO:0006777">
    <property type="term" value="P:Mo-molybdopterin cofactor biosynthetic process"/>
    <property type="evidence" value="ECO:0007669"/>
    <property type="project" value="UniProtKB-UniRule"/>
</dbReference>
<dbReference type="EMBL" id="DWUQ01000141">
    <property type="protein sequence ID" value="HJD44722.1"/>
    <property type="molecule type" value="Genomic_DNA"/>
</dbReference>
<evidence type="ECO:0000256" key="7">
    <source>
        <dbReference type="ARBA" id="ARBA00022723"/>
    </source>
</evidence>
<dbReference type="FunFam" id="3.40.980.10:FF:000004">
    <property type="entry name" value="Molybdopterin molybdenumtransferase"/>
    <property type="match status" value="1"/>
</dbReference>
<evidence type="ECO:0000256" key="1">
    <source>
        <dbReference type="ARBA" id="ARBA00001946"/>
    </source>
</evidence>
<dbReference type="CDD" id="cd00887">
    <property type="entry name" value="MoeA"/>
    <property type="match status" value="1"/>
</dbReference>
<protein>
    <recommendedName>
        <fullName evidence="11">Molybdopterin molybdenumtransferase</fullName>
        <ecNumber evidence="11">2.10.1.1</ecNumber>
    </recommendedName>
</protein>
<dbReference type="Proteomes" id="UP000823889">
    <property type="component" value="Unassembled WGS sequence"/>
</dbReference>